<reference evidence="2" key="1">
    <citation type="submission" date="2018-04" db="EMBL/GenBank/DDBJ databases">
        <authorList>
            <person name="Go L.Y."/>
            <person name="Mitchell J.A."/>
        </authorList>
    </citation>
    <scope>NUCLEOTIDE SEQUENCE [LARGE SCALE GENOMIC DNA]</scope>
</reference>
<name>A0A2U8UU70_9CAUD</name>
<gene>
    <name evidence="1" type="primary">39</name>
    <name evidence="1" type="ORF">PBI_HENDRIX_39</name>
</gene>
<proteinExistence type="predicted"/>
<evidence type="ECO:0000313" key="2">
    <source>
        <dbReference type="Proteomes" id="UP000247284"/>
    </source>
</evidence>
<evidence type="ECO:0000313" key="1">
    <source>
        <dbReference type="EMBL" id="AWN07710.1"/>
    </source>
</evidence>
<accession>A0A2U8UU70</accession>
<dbReference type="RefSeq" id="YP_009801977.1">
    <property type="nucleotide sequence ID" value="NC_047977.1"/>
</dbReference>
<keyword evidence="2" id="KW-1185">Reference proteome</keyword>
<dbReference type="GeneID" id="54992506"/>
<dbReference type="Proteomes" id="UP000247284">
    <property type="component" value="Segment"/>
</dbReference>
<organism evidence="1 2">
    <name type="scientific">Microbacterium phage Hendrix</name>
    <dbReference type="NCBI Taxonomy" id="2182341"/>
    <lineage>
        <taxon>Viruses</taxon>
        <taxon>Duplodnaviria</taxon>
        <taxon>Heunggongvirae</taxon>
        <taxon>Uroviricota</taxon>
        <taxon>Caudoviricetes</taxon>
        <taxon>Rogerhendrixvirus</taxon>
        <taxon>Rogerhendrixvirus hendrix</taxon>
    </lineage>
</organism>
<dbReference type="EMBL" id="MH183162">
    <property type="protein sequence ID" value="AWN07710.1"/>
    <property type="molecule type" value="Genomic_DNA"/>
</dbReference>
<dbReference type="KEGG" id="vg:54992506"/>
<sequence length="57" mass="6844">MRRMRRALVILCWLSPTGHRWTQIAENFRGFTHLTTTWRCSRCRKRVTMLVGLRPDA</sequence>
<protein>
    <submittedName>
        <fullName evidence="1">Uncharacterized protein</fullName>
    </submittedName>
</protein>